<dbReference type="PANTHER" id="PTHR19316">
    <property type="entry name" value="PROTEIN FOLDING REGULATOR"/>
    <property type="match status" value="1"/>
</dbReference>
<accession>A0ABX5BDL9</accession>
<gene>
    <name evidence="1" type="ORF">GY17_00002161</name>
</gene>
<protein>
    <submittedName>
        <fullName evidence="1">Armadillo-type fold containing protein</fullName>
    </submittedName>
</protein>
<dbReference type="EMBL" id="JTAI01000039">
    <property type="protein sequence ID" value="PPS95054.1"/>
    <property type="molecule type" value="Genomic_DNA"/>
</dbReference>
<proteinExistence type="predicted"/>
<dbReference type="Gene3D" id="1.25.10.10">
    <property type="entry name" value="Leucine-rich Repeat Variant"/>
    <property type="match status" value="1"/>
</dbReference>
<dbReference type="PANTHER" id="PTHR19316:SF18">
    <property type="entry name" value="HSP70-BINDING PROTEIN 1"/>
    <property type="match status" value="1"/>
</dbReference>
<dbReference type="InterPro" id="IPR011989">
    <property type="entry name" value="ARM-like"/>
</dbReference>
<name>A0ABX5BDL9_CRYHO</name>
<dbReference type="InterPro" id="IPR016024">
    <property type="entry name" value="ARM-type_fold"/>
</dbReference>
<sequence>MFDWSQLLKWSSRYIEDTYSNSNIRHIDPERLEFLQGAVREAMKNVVDPNKLILEARDKLSLSNDEEVLASLAVIDRCVELPDCALNFEKIGIVQPLLSCLSRSEEVRSITYQILSKSMQNNLPVQNSFAKLGALSLLKQSIQGEDSETNKSKGITAISSLVRHNKTLEDSFISDNGIPLIALWLHSENVGVRERALSLLRHLLIQGVVNSEYIIGNNNSKIIDTILTLSRNNSISNREYQNIQYGETISETLLELINAFNPKLSSSSKDKIRKEVNKRMTFLIDYCKLHPDDDISPEYSILIQCEKLLV</sequence>
<keyword evidence="2" id="KW-1185">Reference proteome</keyword>
<reference evidence="1 2" key="2">
    <citation type="submission" date="2017-10" db="EMBL/GenBank/DDBJ databases">
        <title>Consistent, comparative and evidence-based genome annotation and re-annotation for the closely-related species, Cryptosporidium parvum, C. hominis and C. tyzzeri.</title>
        <authorList>
            <person name="Baptista R.P."/>
            <person name="Li Y."/>
            <person name="Sateriale A."/>
            <person name="Striepen B."/>
            <person name="Kissinger J.C."/>
        </authorList>
    </citation>
    <scope>NUCLEOTIDE SEQUENCE [LARGE SCALE GENOMIC DNA]</scope>
    <source>
        <strain evidence="1">30976</strain>
    </source>
</reference>
<dbReference type="Proteomes" id="UP001429100">
    <property type="component" value="Unassembled WGS sequence"/>
</dbReference>
<evidence type="ECO:0000313" key="1">
    <source>
        <dbReference type="EMBL" id="PPS95054.1"/>
    </source>
</evidence>
<comment type="caution">
    <text evidence="1">The sequence shown here is derived from an EMBL/GenBank/DDBJ whole genome shotgun (WGS) entry which is preliminary data.</text>
</comment>
<dbReference type="SUPFAM" id="SSF48371">
    <property type="entry name" value="ARM repeat"/>
    <property type="match status" value="1"/>
</dbReference>
<organism evidence="1 2">
    <name type="scientific">Cryptosporidium hominis</name>
    <dbReference type="NCBI Taxonomy" id="237895"/>
    <lineage>
        <taxon>Eukaryota</taxon>
        <taxon>Sar</taxon>
        <taxon>Alveolata</taxon>
        <taxon>Apicomplexa</taxon>
        <taxon>Conoidasida</taxon>
        <taxon>Coccidia</taxon>
        <taxon>Eucoccidiorida</taxon>
        <taxon>Eimeriorina</taxon>
        <taxon>Cryptosporidiidae</taxon>
        <taxon>Cryptosporidium</taxon>
    </lineage>
</organism>
<dbReference type="InterPro" id="IPR050693">
    <property type="entry name" value="Hsp70_NEF-Inhibitors"/>
</dbReference>
<reference evidence="1 2" key="1">
    <citation type="submission" date="2014-11" db="EMBL/GenBank/DDBJ databases">
        <title>Comparative genomic analysis of Cryptosporidium hominis reveals occurrence of genetic recombination in virulent subtypes.</title>
        <authorList>
            <person name="Guo Y."/>
            <person name="Tang K."/>
            <person name="Frace M."/>
            <person name="Li N."/>
            <person name="Roellig D.M."/>
            <person name="Sammons S."/>
            <person name="Knipe K."/>
            <person name="Rowe L."/>
            <person name="Feng Y."/>
            <person name="Xiao L."/>
        </authorList>
    </citation>
    <scope>NUCLEOTIDE SEQUENCE [LARGE SCALE GENOMIC DNA]</scope>
    <source>
        <strain evidence="1">30976</strain>
    </source>
</reference>
<evidence type="ECO:0000313" key="2">
    <source>
        <dbReference type="Proteomes" id="UP001429100"/>
    </source>
</evidence>